<dbReference type="EMBL" id="AMQN01037559">
    <property type="status" value="NOT_ANNOTATED_CDS"/>
    <property type="molecule type" value="Genomic_DNA"/>
</dbReference>
<dbReference type="EMBL" id="KB293652">
    <property type="protein sequence ID" value="ELU15682.1"/>
    <property type="molecule type" value="Genomic_DNA"/>
</dbReference>
<protein>
    <recommendedName>
        <fullName evidence="1">Endonuclease/exonuclease/phosphatase domain-containing protein</fullName>
    </recommendedName>
</protein>
<dbReference type="AlphaFoldDB" id="R7VAZ6"/>
<organism evidence="2">
    <name type="scientific">Capitella teleta</name>
    <name type="common">Polychaete worm</name>
    <dbReference type="NCBI Taxonomy" id="283909"/>
    <lineage>
        <taxon>Eukaryota</taxon>
        <taxon>Metazoa</taxon>
        <taxon>Spiralia</taxon>
        <taxon>Lophotrochozoa</taxon>
        <taxon>Annelida</taxon>
        <taxon>Polychaeta</taxon>
        <taxon>Sedentaria</taxon>
        <taxon>Scolecida</taxon>
        <taxon>Capitellidae</taxon>
        <taxon>Capitella</taxon>
    </lineage>
</organism>
<evidence type="ECO:0000313" key="3">
    <source>
        <dbReference type="EnsemblMetazoa" id="CapteP211426"/>
    </source>
</evidence>
<reference evidence="2 4" key="2">
    <citation type="journal article" date="2013" name="Nature">
        <title>Insights into bilaterian evolution from three spiralian genomes.</title>
        <authorList>
            <person name="Simakov O."/>
            <person name="Marletaz F."/>
            <person name="Cho S.J."/>
            <person name="Edsinger-Gonzales E."/>
            <person name="Havlak P."/>
            <person name="Hellsten U."/>
            <person name="Kuo D.H."/>
            <person name="Larsson T."/>
            <person name="Lv J."/>
            <person name="Arendt D."/>
            <person name="Savage R."/>
            <person name="Osoegawa K."/>
            <person name="de Jong P."/>
            <person name="Grimwood J."/>
            <person name="Chapman J.A."/>
            <person name="Shapiro H."/>
            <person name="Aerts A."/>
            <person name="Otillar R.P."/>
            <person name="Terry A.Y."/>
            <person name="Boore J.L."/>
            <person name="Grigoriev I.V."/>
            <person name="Lindberg D.R."/>
            <person name="Seaver E.C."/>
            <person name="Weisblat D.A."/>
            <person name="Putnam N.H."/>
            <person name="Rokhsar D.S."/>
        </authorList>
    </citation>
    <scope>NUCLEOTIDE SEQUENCE</scope>
    <source>
        <strain evidence="2 4">I ESC-2004</strain>
    </source>
</reference>
<accession>R7VAZ6</accession>
<dbReference type="Proteomes" id="UP000014760">
    <property type="component" value="Unassembled WGS sequence"/>
</dbReference>
<sequence length="415" mass="47378">MESEYLDIDQFKAMTVSENVTAHDLSFLHANVRSLRKNFDAFELTLGSLDFPFPIIGMSETWHTDATVGAYELHGYASVHRMRKERRGGGVSLFISQRLCFKERTDLTLATDNVDSQFVEINQAKKPVVVGLIYRPPDGDRQQFIHDLSIALHSMRAEKKSCILMGDFNTDMMANDDQGASNALLDTMYSHAFFPLITKPTRVDDNRGSATLLDNIFSNDIRNKPNVIPGILITDISDHYMVMAMCKGSSGARNETRNFKTRNMEPERMAIFKDIIANTDWTEATQHSDAQDAYSTFLQLLTSAYNEAFPMVTKKIRDRRNQPWLTAGLKASIRRKNKMFCQYNKSPTLYARAQYNDYKAQLTRTLREAEIAYNSDLLEQNKRDLRKSWSIMKQILGTSARTTCTSEFRVDGELT</sequence>
<name>R7VAZ6_CAPTE</name>
<feature type="domain" description="Endonuclease/exonuclease/phosphatase" evidence="1">
    <location>
        <begin position="30"/>
        <end position="239"/>
    </location>
</feature>
<dbReference type="PANTHER" id="PTHR33776:SF4">
    <property type="entry name" value="ENDONUCLEASE_EXONUCLEASE_PHOSPHATASE DOMAIN-CONTAINING PROTEIN"/>
    <property type="match status" value="1"/>
</dbReference>
<dbReference type="InterPro" id="IPR036691">
    <property type="entry name" value="Endo/exonu/phosph_ase_sf"/>
</dbReference>
<dbReference type="GO" id="GO:0003824">
    <property type="term" value="F:catalytic activity"/>
    <property type="evidence" value="ECO:0007669"/>
    <property type="project" value="InterPro"/>
</dbReference>
<dbReference type="Gene3D" id="3.60.10.10">
    <property type="entry name" value="Endonuclease/exonuclease/phosphatase"/>
    <property type="match status" value="1"/>
</dbReference>
<dbReference type="EnsemblMetazoa" id="CapteT211426">
    <property type="protein sequence ID" value="CapteP211426"/>
    <property type="gene ID" value="CapteG211426"/>
</dbReference>
<dbReference type="PANTHER" id="PTHR33776">
    <property type="entry name" value="ENDO/EXONUCLEASE/PHOSPHATASE DOMAIN-CONTAINING PROTEIN"/>
    <property type="match status" value="1"/>
</dbReference>
<keyword evidence="4" id="KW-1185">Reference proteome</keyword>
<evidence type="ECO:0000313" key="4">
    <source>
        <dbReference type="Proteomes" id="UP000014760"/>
    </source>
</evidence>
<evidence type="ECO:0000313" key="2">
    <source>
        <dbReference type="EMBL" id="ELU15682.1"/>
    </source>
</evidence>
<proteinExistence type="predicted"/>
<dbReference type="OrthoDB" id="410381at2759"/>
<dbReference type="Pfam" id="PF03372">
    <property type="entry name" value="Exo_endo_phos"/>
    <property type="match status" value="1"/>
</dbReference>
<dbReference type="OMA" id="EDHICEY"/>
<gene>
    <name evidence="2" type="ORF">CAPTEDRAFT_211426</name>
</gene>
<dbReference type="SUPFAM" id="SSF56219">
    <property type="entry name" value="DNase I-like"/>
    <property type="match status" value="1"/>
</dbReference>
<reference evidence="4" key="1">
    <citation type="submission" date="2012-12" db="EMBL/GenBank/DDBJ databases">
        <authorList>
            <person name="Hellsten U."/>
            <person name="Grimwood J."/>
            <person name="Chapman J.A."/>
            <person name="Shapiro H."/>
            <person name="Aerts A."/>
            <person name="Otillar R.P."/>
            <person name="Terry A.Y."/>
            <person name="Boore J.L."/>
            <person name="Simakov O."/>
            <person name="Marletaz F."/>
            <person name="Cho S.-J."/>
            <person name="Edsinger-Gonzales E."/>
            <person name="Havlak P."/>
            <person name="Kuo D.-H."/>
            <person name="Larsson T."/>
            <person name="Lv J."/>
            <person name="Arendt D."/>
            <person name="Savage R."/>
            <person name="Osoegawa K."/>
            <person name="de Jong P."/>
            <person name="Lindberg D.R."/>
            <person name="Seaver E.C."/>
            <person name="Weisblat D.A."/>
            <person name="Putnam N.H."/>
            <person name="Grigoriev I.V."/>
            <person name="Rokhsar D.S."/>
        </authorList>
    </citation>
    <scope>NUCLEOTIDE SEQUENCE</scope>
    <source>
        <strain evidence="4">I ESC-2004</strain>
    </source>
</reference>
<dbReference type="InterPro" id="IPR005135">
    <property type="entry name" value="Endo/exonuclease/phosphatase"/>
</dbReference>
<evidence type="ECO:0000259" key="1">
    <source>
        <dbReference type="Pfam" id="PF03372"/>
    </source>
</evidence>
<dbReference type="HOGENOM" id="CLU_017177_1_0_1"/>
<reference evidence="3" key="3">
    <citation type="submission" date="2015-06" db="UniProtKB">
        <authorList>
            <consortium name="EnsemblMetazoa"/>
        </authorList>
    </citation>
    <scope>IDENTIFICATION</scope>
</reference>